<dbReference type="AlphaFoldDB" id="A0A137NWY5"/>
<dbReference type="EMBL" id="KQ964643">
    <property type="protein sequence ID" value="KXN67333.1"/>
    <property type="molecule type" value="Genomic_DNA"/>
</dbReference>
<reference evidence="1 2" key="1">
    <citation type="journal article" date="2015" name="Genome Biol. Evol.">
        <title>Phylogenomic analyses indicate that early fungi evolved digesting cell walls of algal ancestors of land plants.</title>
        <authorList>
            <person name="Chang Y."/>
            <person name="Wang S."/>
            <person name="Sekimoto S."/>
            <person name="Aerts A.L."/>
            <person name="Choi C."/>
            <person name="Clum A."/>
            <person name="LaButti K.M."/>
            <person name="Lindquist E.A."/>
            <person name="Yee Ngan C."/>
            <person name="Ohm R.A."/>
            <person name="Salamov A.A."/>
            <person name="Grigoriev I.V."/>
            <person name="Spatafora J.W."/>
            <person name="Berbee M.L."/>
        </authorList>
    </citation>
    <scope>NUCLEOTIDE SEQUENCE [LARGE SCALE GENOMIC DNA]</scope>
    <source>
        <strain evidence="1 2">NRRL 28638</strain>
    </source>
</reference>
<gene>
    <name evidence="1" type="ORF">CONCODRAFT_73045</name>
</gene>
<evidence type="ECO:0000313" key="2">
    <source>
        <dbReference type="Proteomes" id="UP000070444"/>
    </source>
</evidence>
<accession>A0A137NWY5</accession>
<organism evidence="1 2">
    <name type="scientific">Conidiobolus coronatus (strain ATCC 28846 / CBS 209.66 / NRRL 28638)</name>
    <name type="common">Delacroixia coronata</name>
    <dbReference type="NCBI Taxonomy" id="796925"/>
    <lineage>
        <taxon>Eukaryota</taxon>
        <taxon>Fungi</taxon>
        <taxon>Fungi incertae sedis</taxon>
        <taxon>Zoopagomycota</taxon>
        <taxon>Entomophthoromycotina</taxon>
        <taxon>Entomophthoromycetes</taxon>
        <taxon>Entomophthorales</taxon>
        <taxon>Ancylistaceae</taxon>
        <taxon>Conidiobolus</taxon>
    </lineage>
</organism>
<sequence>MAHCLGIHINTGRFEENLNYERQLIYRKVIMMNKYMSGPSNIYPNYIVDAPPNSKDLYSLGLDKLRFDNNLLSLGFSQVELSLISKLSEVNNKFKDYSITLVWFNLTANFINKGELEAYCTKKLLKLKQIYDKTLLNYDKLAISYSTQIKLILQSRELITLSYIKETLDILEYWKFLSSGKVTQELTSQTIGNCQTLLQLSSKLRNFKVKFYYLYLIGFTLIRLYKAVGPGERREILGVLDAVRELVGSFGGAGGRGGAGREGNSELGKFNDLVFKTGLKLIQAK</sequence>
<dbReference type="Proteomes" id="UP000070444">
    <property type="component" value="Unassembled WGS sequence"/>
</dbReference>
<evidence type="ECO:0000313" key="1">
    <source>
        <dbReference type="EMBL" id="KXN67333.1"/>
    </source>
</evidence>
<proteinExistence type="predicted"/>
<name>A0A137NWY5_CONC2</name>
<keyword evidence="2" id="KW-1185">Reference proteome</keyword>
<protein>
    <submittedName>
        <fullName evidence="1">Uncharacterized protein</fullName>
    </submittedName>
</protein>